<keyword evidence="2" id="KW-1185">Reference proteome</keyword>
<gene>
    <name evidence="1" type="ORF">PanWU01x14_264830</name>
</gene>
<evidence type="ECO:0000313" key="1">
    <source>
        <dbReference type="EMBL" id="PON44700.1"/>
    </source>
</evidence>
<sequence length="132" mass="14622">MKVHFITVGGKDLAIAMAKPYKKVPLDEWKILCDHFASQEFEKVFSQNSENRLKQLYAPGQGSLSITGHIHKEAEMVASREKALTLAQAQAHETIDPTDLANLSSSAEFVVGPPPIDEYAIMTQSLGTHSRW</sequence>
<evidence type="ECO:0000313" key="2">
    <source>
        <dbReference type="Proteomes" id="UP000237105"/>
    </source>
</evidence>
<organism evidence="1 2">
    <name type="scientific">Parasponia andersonii</name>
    <name type="common">Sponia andersonii</name>
    <dbReference type="NCBI Taxonomy" id="3476"/>
    <lineage>
        <taxon>Eukaryota</taxon>
        <taxon>Viridiplantae</taxon>
        <taxon>Streptophyta</taxon>
        <taxon>Embryophyta</taxon>
        <taxon>Tracheophyta</taxon>
        <taxon>Spermatophyta</taxon>
        <taxon>Magnoliopsida</taxon>
        <taxon>eudicotyledons</taxon>
        <taxon>Gunneridae</taxon>
        <taxon>Pentapetalae</taxon>
        <taxon>rosids</taxon>
        <taxon>fabids</taxon>
        <taxon>Rosales</taxon>
        <taxon>Cannabaceae</taxon>
        <taxon>Parasponia</taxon>
    </lineage>
</organism>
<dbReference type="EMBL" id="JXTB01000345">
    <property type="protein sequence ID" value="PON44700.1"/>
    <property type="molecule type" value="Genomic_DNA"/>
</dbReference>
<dbReference type="AlphaFoldDB" id="A0A2P5B7D0"/>
<accession>A0A2P5B7D0</accession>
<proteinExistence type="predicted"/>
<dbReference type="Proteomes" id="UP000237105">
    <property type="component" value="Unassembled WGS sequence"/>
</dbReference>
<name>A0A2P5B7D0_PARAD</name>
<dbReference type="OrthoDB" id="1693841at2759"/>
<comment type="caution">
    <text evidence="1">The sequence shown here is derived from an EMBL/GenBank/DDBJ whole genome shotgun (WGS) entry which is preliminary data.</text>
</comment>
<protein>
    <submittedName>
        <fullName evidence="1">Metallo-dependent phosphatase-like</fullName>
    </submittedName>
</protein>
<reference evidence="2" key="1">
    <citation type="submission" date="2016-06" db="EMBL/GenBank/DDBJ databases">
        <title>Parallel loss of symbiosis genes in relatives of nitrogen-fixing non-legume Parasponia.</title>
        <authorList>
            <person name="Van Velzen R."/>
            <person name="Holmer R."/>
            <person name="Bu F."/>
            <person name="Rutten L."/>
            <person name="Van Zeijl A."/>
            <person name="Liu W."/>
            <person name="Santuari L."/>
            <person name="Cao Q."/>
            <person name="Sharma T."/>
            <person name="Shen D."/>
            <person name="Roswanjaya Y."/>
            <person name="Wardhani T."/>
            <person name="Kalhor M.S."/>
            <person name="Jansen J."/>
            <person name="Van den Hoogen J."/>
            <person name="Gungor B."/>
            <person name="Hartog M."/>
            <person name="Hontelez J."/>
            <person name="Verver J."/>
            <person name="Yang W.-C."/>
            <person name="Schijlen E."/>
            <person name="Repin R."/>
            <person name="Schilthuizen M."/>
            <person name="Schranz E."/>
            <person name="Heidstra R."/>
            <person name="Miyata K."/>
            <person name="Fedorova E."/>
            <person name="Kohlen W."/>
            <person name="Bisseling T."/>
            <person name="Smit S."/>
            <person name="Geurts R."/>
        </authorList>
    </citation>
    <scope>NUCLEOTIDE SEQUENCE [LARGE SCALE GENOMIC DNA]</scope>
    <source>
        <strain evidence="2">cv. WU1-14</strain>
    </source>
</reference>